<dbReference type="PANTHER" id="PTHR43792:SF9">
    <property type="entry name" value="RIBOSOMAL-PROTEIN-ALANINE ACETYLTRANSFERASE"/>
    <property type="match status" value="1"/>
</dbReference>
<evidence type="ECO:0000313" key="3">
    <source>
        <dbReference type="Proteomes" id="UP000784880"/>
    </source>
</evidence>
<protein>
    <submittedName>
        <fullName evidence="2">GNAT family N-acetyltransferase</fullName>
    </submittedName>
</protein>
<evidence type="ECO:0000313" key="2">
    <source>
        <dbReference type="EMBL" id="MBU9710188.1"/>
    </source>
</evidence>
<evidence type="ECO:0000259" key="1">
    <source>
        <dbReference type="PROSITE" id="PS51186"/>
    </source>
</evidence>
<dbReference type="PROSITE" id="PS51186">
    <property type="entry name" value="GNAT"/>
    <property type="match status" value="1"/>
</dbReference>
<comment type="caution">
    <text evidence="2">The sequence shown here is derived from an EMBL/GenBank/DDBJ whole genome shotgun (WGS) entry which is preliminary data.</text>
</comment>
<dbReference type="EMBL" id="JAHQCS010000006">
    <property type="protein sequence ID" value="MBU9710188.1"/>
    <property type="molecule type" value="Genomic_DNA"/>
</dbReference>
<feature type="domain" description="N-acetyltransferase" evidence="1">
    <location>
        <begin position="18"/>
        <end position="184"/>
    </location>
</feature>
<accession>A0ABS6J918</accession>
<keyword evidence="3" id="KW-1185">Reference proteome</keyword>
<organism evidence="2 3">
    <name type="scientific">Evansella tamaricis</name>
    <dbReference type="NCBI Taxonomy" id="2069301"/>
    <lineage>
        <taxon>Bacteria</taxon>
        <taxon>Bacillati</taxon>
        <taxon>Bacillota</taxon>
        <taxon>Bacilli</taxon>
        <taxon>Bacillales</taxon>
        <taxon>Bacillaceae</taxon>
        <taxon>Evansella</taxon>
    </lineage>
</organism>
<dbReference type="CDD" id="cd04301">
    <property type="entry name" value="NAT_SF"/>
    <property type="match status" value="1"/>
</dbReference>
<dbReference type="InterPro" id="IPR051531">
    <property type="entry name" value="N-acetyltransferase"/>
</dbReference>
<dbReference type="PANTHER" id="PTHR43792">
    <property type="entry name" value="GNAT FAMILY, PUTATIVE (AFU_ORTHOLOGUE AFUA_3G00765)-RELATED-RELATED"/>
    <property type="match status" value="1"/>
</dbReference>
<name>A0ABS6J918_9BACI</name>
<dbReference type="InterPro" id="IPR000182">
    <property type="entry name" value="GNAT_dom"/>
</dbReference>
<dbReference type="Pfam" id="PF13302">
    <property type="entry name" value="Acetyltransf_3"/>
    <property type="match status" value="1"/>
</dbReference>
<dbReference type="RefSeq" id="WP_217064084.1">
    <property type="nucleotide sequence ID" value="NZ_JAHQCS010000006.1"/>
</dbReference>
<sequence>MEIENIFGNLPTLETERLLLRKITFEDVEDMYYYGSNEEVSKYVTWETHKTLSDTKEFVEFVLNQYENKNVSPWGIECKENGKFIGTIDFVSWQLKHNVAEIGYVISQDYWGKGIATEAASEVIKFGFNNMELVRIQARCFVENRGSERVMEKTGMSFEGIIRKGMFVKGEHQDLKIYSILREEFSSIYKTKIENENNF</sequence>
<reference evidence="2 3" key="1">
    <citation type="submission" date="2021-06" db="EMBL/GenBank/DDBJ databases">
        <title>Bacillus sp. RD4P76, an endophyte from a halophyte.</title>
        <authorList>
            <person name="Sun J.-Q."/>
        </authorList>
    </citation>
    <scope>NUCLEOTIDE SEQUENCE [LARGE SCALE GENOMIC DNA]</scope>
    <source>
        <strain evidence="2 3">CGMCC 1.15917</strain>
    </source>
</reference>
<dbReference type="Proteomes" id="UP000784880">
    <property type="component" value="Unassembled WGS sequence"/>
</dbReference>
<gene>
    <name evidence="2" type="ORF">KS419_00225</name>
</gene>
<proteinExistence type="predicted"/>